<name>A0A6G9Z0J8_9NOCA</name>
<dbReference type="Pfam" id="PF03496">
    <property type="entry name" value="ADPrib_exo_Tox"/>
    <property type="match status" value="1"/>
</dbReference>
<dbReference type="InterPro" id="IPR003540">
    <property type="entry name" value="ADP-ribosyltransferase"/>
</dbReference>
<evidence type="ECO:0000313" key="4">
    <source>
        <dbReference type="EMBL" id="QIS18746.1"/>
    </source>
</evidence>
<dbReference type="EMBL" id="CP046173">
    <property type="protein sequence ID" value="QIS18746.1"/>
    <property type="molecule type" value="Genomic_DNA"/>
</dbReference>
<dbReference type="GO" id="GO:0005576">
    <property type="term" value="C:extracellular region"/>
    <property type="evidence" value="ECO:0007669"/>
    <property type="project" value="InterPro"/>
</dbReference>
<gene>
    <name evidence="4" type="ORF">F6W96_11045</name>
</gene>
<feature type="domain" description="ADP ribosyltransferase" evidence="3">
    <location>
        <begin position="352"/>
        <end position="482"/>
    </location>
</feature>
<dbReference type="AlphaFoldDB" id="A0A6G9Z0J8"/>
<evidence type="ECO:0000259" key="3">
    <source>
        <dbReference type="Pfam" id="PF03496"/>
    </source>
</evidence>
<accession>A0A6G9Z0J8</accession>
<feature type="coiled-coil region" evidence="1">
    <location>
        <begin position="222"/>
        <end position="257"/>
    </location>
</feature>
<dbReference type="SUPFAM" id="SSF56399">
    <property type="entry name" value="ADP-ribosylation"/>
    <property type="match status" value="1"/>
</dbReference>
<evidence type="ECO:0000256" key="1">
    <source>
        <dbReference type="SAM" id="Coils"/>
    </source>
</evidence>
<feature type="transmembrane region" description="Helical" evidence="2">
    <location>
        <begin position="259"/>
        <end position="282"/>
    </location>
</feature>
<dbReference type="PROSITE" id="PS51996">
    <property type="entry name" value="TR_MART"/>
    <property type="match status" value="1"/>
</dbReference>
<proteinExistence type="predicted"/>
<organism evidence="4 5">
    <name type="scientific">Nocardia terpenica</name>
    <dbReference type="NCBI Taxonomy" id="455432"/>
    <lineage>
        <taxon>Bacteria</taxon>
        <taxon>Bacillati</taxon>
        <taxon>Actinomycetota</taxon>
        <taxon>Actinomycetes</taxon>
        <taxon>Mycobacteriales</taxon>
        <taxon>Nocardiaceae</taxon>
        <taxon>Nocardia</taxon>
    </lineage>
</organism>
<evidence type="ECO:0000313" key="5">
    <source>
        <dbReference type="Proteomes" id="UP000500953"/>
    </source>
</evidence>
<keyword evidence="2" id="KW-0472">Membrane</keyword>
<keyword evidence="2" id="KW-0812">Transmembrane</keyword>
<keyword evidence="1" id="KW-0175">Coiled coil</keyword>
<dbReference type="Gene3D" id="3.90.176.10">
    <property type="entry name" value="Toxin ADP-ribosyltransferase, Chain A, domain 1"/>
    <property type="match status" value="1"/>
</dbReference>
<reference evidence="4 5" key="1">
    <citation type="journal article" date="2019" name="ACS Chem. Biol.">
        <title>Identification and Mobilization of a Cryptic Antibiotic Biosynthesis Gene Locus from a Human-Pathogenic Nocardia Isolate.</title>
        <authorList>
            <person name="Herisse M."/>
            <person name="Ishida K."/>
            <person name="Porter J.L."/>
            <person name="Howden B."/>
            <person name="Hertweck C."/>
            <person name="Stinear T.P."/>
            <person name="Pidot S.J."/>
        </authorList>
    </citation>
    <scope>NUCLEOTIDE SEQUENCE [LARGE SCALE GENOMIC DNA]</scope>
    <source>
        <strain evidence="4 5">AUSMDU00012715</strain>
    </source>
</reference>
<dbReference type="Proteomes" id="UP000500953">
    <property type="component" value="Chromosome"/>
</dbReference>
<keyword evidence="2" id="KW-1133">Transmembrane helix</keyword>
<protein>
    <recommendedName>
        <fullName evidence="3">ADP ribosyltransferase domain-containing protein</fullName>
    </recommendedName>
</protein>
<evidence type="ECO:0000256" key="2">
    <source>
        <dbReference type="SAM" id="Phobius"/>
    </source>
</evidence>
<sequence length="502" mass="53884">MTQLAIESQVFYDAATALHNAGSALFTEVDGKWGALGDCAHMAGTYDEAVRWADSYDKRTNEALQAAINGALAIDKYATVLRQLGFNHAQAEYDATPGDDKGAPPTMPAAPVSAVYTCRIPIPSAGGPANGLIDNTGLKLVEKIGLVVPNGDTDKLGNVATAWAQLQTAQAITQLPAELNRIAGLFDVIKSPEVEFITTDIGRLRISMETVASSFGALAGACNAHKSALEELREKIKKQLEDLIVEIEKLIAETIALNIAASLLTFGVGAVAVTGAAIAAAARWAMPIRDAIVAWKTAKQLEKGVILEEDLAATSKSLADIEKMADDIKPADFKPGAKMPDPAARVDPAGWNQKDTDALWDYTHSGGRELNAAIRDGRVKDSDALQFRTDNVNEALSKLPNYEGQVTRRVSDMPPEVLAKYQKGNEITEEAFTSSSQHPESAFAGETEFQIISKTGKDVSQYAGENAPESEILFKTGTKFDVVDRFPDPNVPGREIIRMIEK</sequence>
<dbReference type="RefSeq" id="WP_167486067.1">
    <property type="nucleotide sequence ID" value="NZ_CP046173.1"/>
</dbReference>